<gene>
    <name evidence="3" type="ORF">B0H64DRAFT_416915</name>
    <name evidence="2" type="ORF">B0H64DRAFT_420613</name>
</gene>
<accession>A0AAE0H7P4</accession>
<evidence type="ECO:0000313" key="2">
    <source>
        <dbReference type="EMBL" id="KAK3291387.1"/>
    </source>
</evidence>
<dbReference type="PANTHER" id="PTHR33112:SF10">
    <property type="entry name" value="TOL"/>
    <property type="match status" value="1"/>
</dbReference>
<name>A0AAE0H7P4_9PEZI</name>
<comment type="caution">
    <text evidence="2">The sequence shown here is derived from an EMBL/GenBank/DDBJ whole genome shotgun (WGS) entry which is preliminary data.</text>
</comment>
<reference evidence="2" key="2">
    <citation type="submission" date="2023-06" db="EMBL/GenBank/DDBJ databases">
        <authorList>
            <consortium name="Lawrence Berkeley National Laboratory"/>
            <person name="Haridas S."/>
            <person name="Hensen N."/>
            <person name="Bonometti L."/>
            <person name="Westerberg I."/>
            <person name="Brannstrom I.O."/>
            <person name="Guillou S."/>
            <person name="Cros-Aarteil S."/>
            <person name="Calhoun S."/>
            <person name="Kuo A."/>
            <person name="Mondo S."/>
            <person name="Pangilinan J."/>
            <person name="Riley R."/>
            <person name="Labutti K."/>
            <person name="Andreopoulos B."/>
            <person name="Lipzen A."/>
            <person name="Chen C."/>
            <person name="Yanf M."/>
            <person name="Daum C."/>
            <person name="Ng V."/>
            <person name="Clum A."/>
            <person name="Steindorff A."/>
            <person name="Ohm R."/>
            <person name="Martin F."/>
            <person name="Silar P."/>
            <person name="Natvig D."/>
            <person name="Lalanne C."/>
            <person name="Gautier V."/>
            <person name="Ament-Velasquez S.L."/>
            <person name="Kruys A."/>
            <person name="Hutchinson M.I."/>
            <person name="Powell A.J."/>
            <person name="Barry K."/>
            <person name="Miller A.N."/>
            <person name="Grigoriev I.V."/>
            <person name="Debuchy R."/>
            <person name="Gladieux P."/>
            <person name="Thoren M.H."/>
            <person name="Johannesson H."/>
        </authorList>
    </citation>
    <scope>NUCLEOTIDE SEQUENCE</scope>
    <source>
        <strain evidence="2">CBS 168.71</strain>
    </source>
</reference>
<dbReference type="EMBL" id="JAUEPN010000010">
    <property type="protein sequence ID" value="KAK3291387.1"/>
    <property type="molecule type" value="Genomic_DNA"/>
</dbReference>
<organism evidence="2 4">
    <name type="scientific">Chaetomium fimeti</name>
    <dbReference type="NCBI Taxonomy" id="1854472"/>
    <lineage>
        <taxon>Eukaryota</taxon>
        <taxon>Fungi</taxon>
        <taxon>Dikarya</taxon>
        <taxon>Ascomycota</taxon>
        <taxon>Pezizomycotina</taxon>
        <taxon>Sordariomycetes</taxon>
        <taxon>Sordariomycetidae</taxon>
        <taxon>Sordariales</taxon>
        <taxon>Chaetomiaceae</taxon>
        <taxon>Chaetomium</taxon>
    </lineage>
</organism>
<proteinExistence type="predicted"/>
<dbReference type="InterPro" id="IPR010730">
    <property type="entry name" value="HET"/>
</dbReference>
<evidence type="ECO:0000313" key="4">
    <source>
        <dbReference type="Proteomes" id="UP001278766"/>
    </source>
</evidence>
<protein>
    <submittedName>
        <fullName evidence="2">HET domain protein</fullName>
    </submittedName>
</protein>
<feature type="domain" description="Heterokaryon incompatibility" evidence="1">
    <location>
        <begin position="265"/>
        <end position="405"/>
    </location>
</feature>
<dbReference type="AlphaFoldDB" id="A0AAE0H7P4"/>
<reference evidence="2" key="1">
    <citation type="journal article" date="2023" name="Mol. Phylogenet. Evol.">
        <title>Genome-scale phylogeny and comparative genomics of the fungal order Sordariales.</title>
        <authorList>
            <person name="Hensen N."/>
            <person name="Bonometti L."/>
            <person name="Westerberg I."/>
            <person name="Brannstrom I.O."/>
            <person name="Guillou S."/>
            <person name="Cros-Aarteil S."/>
            <person name="Calhoun S."/>
            <person name="Haridas S."/>
            <person name="Kuo A."/>
            <person name="Mondo S."/>
            <person name="Pangilinan J."/>
            <person name="Riley R."/>
            <person name="LaButti K."/>
            <person name="Andreopoulos B."/>
            <person name="Lipzen A."/>
            <person name="Chen C."/>
            <person name="Yan M."/>
            <person name="Daum C."/>
            <person name="Ng V."/>
            <person name="Clum A."/>
            <person name="Steindorff A."/>
            <person name="Ohm R.A."/>
            <person name="Martin F."/>
            <person name="Silar P."/>
            <person name="Natvig D.O."/>
            <person name="Lalanne C."/>
            <person name="Gautier V."/>
            <person name="Ament-Velasquez S.L."/>
            <person name="Kruys A."/>
            <person name="Hutchinson M.I."/>
            <person name="Powell A.J."/>
            <person name="Barry K."/>
            <person name="Miller A.N."/>
            <person name="Grigoriev I.V."/>
            <person name="Debuchy R."/>
            <person name="Gladieux P."/>
            <person name="Hiltunen Thoren M."/>
            <person name="Johannesson H."/>
        </authorList>
    </citation>
    <scope>NUCLEOTIDE SEQUENCE</scope>
    <source>
        <strain evidence="2">CBS 168.71</strain>
    </source>
</reference>
<dbReference type="Pfam" id="PF06985">
    <property type="entry name" value="HET"/>
    <property type="match status" value="1"/>
</dbReference>
<evidence type="ECO:0000313" key="3">
    <source>
        <dbReference type="EMBL" id="KAK3295098.1"/>
    </source>
</evidence>
<sequence length="713" mass="79793">MPDLQSQNHDGTQEETRIYEDVLVNPDGSFFLFSDRPPEDVFNFGLPIGPRESFMQVQEVRLTAPSERSITQDREDGLCIYCQLLLLPDAPEYTTHQPCMGLLIRNWDRCVLCRLINVSIGRANPAWKAQYEAGLADLSSPDTRIWAQNKKFDKYSLIVATLGGHSSKEVRGTPIVWTTSNKLGTLSRRLIWEAYYSSEQHEASARLNVIKDWLRECQSKHTTCNQLASQGSRPLPTRVLRITPQNATIPFTIQLHEPDGESAPYIALSHCWGKSGPLRTIKSNIEQHKQAIVFEALPLSYRDVVVKAWYLGFQYLWIDSLCIIQDDNDDWEAEAARMAAVYSNATLTFAATEAADPSEGCCPRYSRAFPIPLEGDDKALVRFQDNLNLNGGDAALNTRGWAFQEAALSRRMVCFDNDQLLWKCTSRHESEDGLRVVSEATPNTGDWNVWACLAQLGSGKPSYVFWYKMMEDYSGRKFTFEKDKLPALAGIVEVFEDHVDDAPLVGLWHGDILDGLLWRAHEPGERVSFSGVVPSWSWTSVSGRVSWGGSLISILPEGQLKVISVGVDWAGRPMTSPISGAALEVHGRLKKAKVVRSANLVYLHEIDESSSESSELRTSENGQEETLSRPEILGYCHLDVVNPVGPHIWCLEVYQGLQRPGPECPRNLAHRVLLLEPVNEVKSEFSRVGDDGVMGSAVKETFLGVPRRTVTIL</sequence>
<keyword evidence="4" id="KW-1185">Reference proteome</keyword>
<dbReference type="GeneID" id="87842151"/>
<dbReference type="EMBL" id="JAUEPN010000004">
    <property type="protein sequence ID" value="KAK3295098.1"/>
    <property type="molecule type" value="Genomic_DNA"/>
</dbReference>
<dbReference type="RefSeq" id="XP_062658612.1">
    <property type="nucleotide sequence ID" value="XM_062805203.1"/>
</dbReference>
<dbReference type="PANTHER" id="PTHR33112">
    <property type="entry name" value="DOMAIN PROTEIN, PUTATIVE-RELATED"/>
    <property type="match status" value="1"/>
</dbReference>
<dbReference type="Proteomes" id="UP001278766">
    <property type="component" value="Unassembled WGS sequence"/>
</dbReference>
<evidence type="ECO:0000259" key="1">
    <source>
        <dbReference type="Pfam" id="PF06985"/>
    </source>
</evidence>